<organism evidence="5 6">
    <name type="scientific">Toxocara canis</name>
    <name type="common">Canine roundworm</name>
    <dbReference type="NCBI Taxonomy" id="6265"/>
    <lineage>
        <taxon>Eukaryota</taxon>
        <taxon>Metazoa</taxon>
        <taxon>Ecdysozoa</taxon>
        <taxon>Nematoda</taxon>
        <taxon>Chromadorea</taxon>
        <taxon>Rhabditida</taxon>
        <taxon>Spirurina</taxon>
        <taxon>Ascaridomorpha</taxon>
        <taxon>Ascaridoidea</taxon>
        <taxon>Toxocaridae</taxon>
        <taxon>Toxocara</taxon>
    </lineage>
</organism>
<dbReference type="InterPro" id="IPR013083">
    <property type="entry name" value="Znf_RING/FYVE/PHD"/>
</dbReference>
<dbReference type="OrthoDB" id="774873at2759"/>
<name>A0A0B2VIS8_TOXCA</name>
<reference evidence="5 6" key="1">
    <citation type="submission" date="2014-11" db="EMBL/GenBank/DDBJ databases">
        <title>Genetic blueprint of the zoonotic pathogen Toxocara canis.</title>
        <authorList>
            <person name="Zhu X.-Q."/>
            <person name="Korhonen P.K."/>
            <person name="Cai H."/>
            <person name="Young N.D."/>
            <person name="Nejsum P."/>
            <person name="von Samson-Himmelstjerna G."/>
            <person name="Boag P.R."/>
            <person name="Tan P."/>
            <person name="Li Q."/>
            <person name="Min J."/>
            <person name="Yang Y."/>
            <person name="Wang X."/>
            <person name="Fang X."/>
            <person name="Hall R.S."/>
            <person name="Hofmann A."/>
            <person name="Sternberg P.W."/>
            <person name="Jex A.R."/>
            <person name="Gasser R.B."/>
        </authorList>
    </citation>
    <scope>NUCLEOTIDE SEQUENCE [LARGE SCALE GENOMIC DNA]</scope>
    <source>
        <strain evidence="5">PN_DK_2014</strain>
    </source>
</reference>
<dbReference type="SUPFAM" id="SSF57850">
    <property type="entry name" value="RING/U-box"/>
    <property type="match status" value="1"/>
</dbReference>
<evidence type="ECO:0000256" key="3">
    <source>
        <dbReference type="PROSITE-ProRule" id="PRU00175"/>
    </source>
</evidence>
<dbReference type="PROSITE" id="PS50089">
    <property type="entry name" value="ZF_RING_2"/>
    <property type="match status" value="1"/>
</dbReference>
<dbReference type="Gene3D" id="3.30.40.10">
    <property type="entry name" value="Zinc/RING finger domain, C3HC4 (zinc finger)"/>
    <property type="match status" value="1"/>
</dbReference>
<evidence type="ECO:0000256" key="2">
    <source>
        <dbReference type="ARBA" id="ARBA00022833"/>
    </source>
</evidence>
<proteinExistence type="predicted"/>
<protein>
    <submittedName>
        <fullName evidence="5">RING finger protein B</fullName>
    </submittedName>
</protein>
<keyword evidence="2" id="KW-0862">Zinc</keyword>
<gene>
    <name evidence="5" type="primary">rngB</name>
    <name evidence="5" type="ORF">Tcan_13799</name>
</gene>
<dbReference type="InterPro" id="IPR001841">
    <property type="entry name" value="Znf_RING"/>
</dbReference>
<sequence>MAKPGMSPVRGGDERYDEISVGFAHCPLAPTSGTELEPLSRHLDFANLRDSVRSGHLLDECIVSEIGYPEILMKSMLDEEDMCVVCNKEKATMTFNPCRHRNSCHNCSPKLTKCPKCSEFIIYRERQLRS</sequence>
<evidence type="ECO:0000259" key="4">
    <source>
        <dbReference type="PROSITE" id="PS50089"/>
    </source>
</evidence>
<evidence type="ECO:0000313" key="6">
    <source>
        <dbReference type="Proteomes" id="UP000031036"/>
    </source>
</evidence>
<dbReference type="EMBL" id="JPKZ01001197">
    <property type="protein sequence ID" value="KHN83411.1"/>
    <property type="molecule type" value="Genomic_DNA"/>
</dbReference>
<feature type="domain" description="RING-type" evidence="4">
    <location>
        <begin position="83"/>
        <end position="118"/>
    </location>
</feature>
<dbReference type="Pfam" id="PF13920">
    <property type="entry name" value="zf-C3HC4_3"/>
    <property type="match status" value="1"/>
</dbReference>
<dbReference type="GO" id="GO:0008270">
    <property type="term" value="F:zinc ion binding"/>
    <property type="evidence" value="ECO:0007669"/>
    <property type="project" value="UniProtKB-KW"/>
</dbReference>
<dbReference type="AlphaFoldDB" id="A0A0B2VIS8"/>
<keyword evidence="1 3" id="KW-0863">Zinc-finger</keyword>
<evidence type="ECO:0000256" key="1">
    <source>
        <dbReference type="ARBA" id="ARBA00022771"/>
    </source>
</evidence>
<dbReference type="Proteomes" id="UP000031036">
    <property type="component" value="Unassembled WGS sequence"/>
</dbReference>
<accession>A0A0B2VIS8</accession>
<keyword evidence="6" id="KW-1185">Reference proteome</keyword>
<evidence type="ECO:0000313" key="5">
    <source>
        <dbReference type="EMBL" id="KHN83411.1"/>
    </source>
</evidence>
<comment type="caution">
    <text evidence="5">The sequence shown here is derived from an EMBL/GenBank/DDBJ whole genome shotgun (WGS) entry which is preliminary data.</text>
</comment>
<keyword evidence="1 3" id="KW-0479">Metal-binding</keyword>